<evidence type="ECO:0000313" key="2">
    <source>
        <dbReference type="Proteomes" id="UP001230649"/>
    </source>
</evidence>
<accession>A0ACC2WYJ3</accession>
<keyword evidence="2" id="KW-1185">Reference proteome</keyword>
<comment type="caution">
    <text evidence="1">The sequence shown here is derived from an EMBL/GenBank/DDBJ whole genome shotgun (WGS) entry which is preliminary data.</text>
</comment>
<gene>
    <name evidence="1" type="ORF">QFC20_000510</name>
</gene>
<proteinExistence type="predicted"/>
<dbReference type="EMBL" id="JASBWS010000003">
    <property type="protein sequence ID" value="KAJ9116578.1"/>
    <property type="molecule type" value="Genomic_DNA"/>
</dbReference>
<evidence type="ECO:0000313" key="1">
    <source>
        <dbReference type="EMBL" id="KAJ9116578.1"/>
    </source>
</evidence>
<name>A0ACC2WYJ3_9TREE</name>
<reference evidence="1" key="1">
    <citation type="submission" date="2023-04" db="EMBL/GenBank/DDBJ databases">
        <title>Draft Genome sequencing of Naganishia species isolated from polar environments using Oxford Nanopore Technology.</title>
        <authorList>
            <person name="Leo P."/>
            <person name="Venkateswaran K."/>
        </authorList>
    </citation>
    <scope>NUCLEOTIDE SEQUENCE</scope>
    <source>
        <strain evidence="1">MNA-CCFEE 5262</strain>
    </source>
</reference>
<sequence>MLLQAVFGLATASAVLATHSTVNVWLESSWSAPPLVLEVLESVASEDPGLYFPLLAALSAEFPSLSRQTPQEQLESIVDLIQETPGLLESHPKWDLSSFQASIAMHATTPKIQAYYQYYDTAINQTDAGNTIGQICESWVEWKGKGFCDVDELRKDVELSLMEAGSAEVYPTLRTRVLPFDHIFPSNDIPASHAPAILYLAGLSKTEGDLVAYLKTHAAQTENFRFIVRYRPSLSKKDDRVNSRNSLKGYGVEMVLKKTDYLTVDDRETEKSSRLGLKAASLVMEDEEPLDALIHVSQDFPKLVTGLARKVGIDENLKRDVVINQQSTRMGNVVWVNGRFIGPLEANAISFLDIIREERHRALSLCALGLTPQQAFEILSDDNIGEALSSVDPLQSLVDSSDKPEGGNVIQWWNNIEKDSRYSTWPEAISVILTPQRPGGFQPVRRNLWNVVLVLDLSTRTGLNTVSQTVNNFIRRGIPFRFGVVPWMKSDESSPSAVMGRVIQHMIKHNGRGQTVDFISSLLHASNQPTIDLRQVEALFDASFASSEGPSGKRFKDILKDAESIEYLNKVQHWLDRLGVNDESPAGHVFFNGQYHQISDMWLQQVMQDHTSQSAYLQKNPKVARKTKNIGRFFYDLPTTSRRRKVYIIPGNTQNRLRVFDNRDIFPVGTPLLKHFIYPAKSQESSSLLSAYIIGDLDSVEGWQAAGDILRYLQQRPDSEVRLGFYHVPSHKSSRHLPFRMSTLLYRLYSTGELSLVKPEDLALLAAILDNKAEDEDFAASITGAMERLSIGSVLAEWLSSEEDPLTVAASRQFWATLVNSQQSMGIQARLVYLLINGRLIGPLEENAFSAEDYAALERYELHARARPILDAVKNFYQDFDTLDRLVVSNMVSGIASTIGAAYSQNEMSEPRTNVYQRLQGGHSSFKAGEQESALVHVYAILDPLSESAQKIGPLLKMATGLSHTFIHVQLNPKQDLEELPLKRFYRYAAETRPTFTIDGEFAAAGASFTDLPSDAILTLGMDVPHSWLATPRESVHDLDNLRIDAILSRQESPVIDLNFELEQLVIDGHAKEGDSSVPPRGLQLELSSLDGQPIGDTMVMANVGYLQFKANPGVMSLSIRDPRGREVYTLKSATGDGKTPNSLGADLGTVYLTSFSGTTLLPTFERNPGMEQADVLDFAPVQQAGGLFNKVVSSLSTMLGNKAVVKHKPHADINIFTVASGLLYERFASIMILSVLKHTDSTVKFWFIVSGNLSRGAPHAEPSDTKKNFLSPSFLEFIPHFAEEYGFQYELVTYKWPSWLREQKEKQREIWGYKILFLDVLFPLDLNKIIFVDADQIVRTDLKELVDLNLDGRVYGYAPMGDDRKDMEGFRFWKTGYWRDSLRGRPYHIRYDRTKPLNLLLSLHTTVLAPSTWSTLNGSVSQESLKDAKTIDLCQNPMTKEPKLDRARKIPEWEAYDREVAAFAKTLQKSNDAVLTDVEVLASPDKVATPLITHAAGSADDALTFRGDAEEDSPRSSEGMSGGEPEQESRRRVTDEL</sequence>
<protein>
    <submittedName>
        <fullName evidence="1">Uncharacterized protein</fullName>
    </submittedName>
</protein>
<organism evidence="1 2">
    <name type="scientific">Naganishia adeliensis</name>
    <dbReference type="NCBI Taxonomy" id="92952"/>
    <lineage>
        <taxon>Eukaryota</taxon>
        <taxon>Fungi</taxon>
        <taxon>Dikarya</taxon>
        <taxon>Basidiomycota</taxon>
        <taxon>Agaricomycotina</taxon>
        <taxon>Tremellomycetes</taxon>
        <taxon>Filobasidiales</taxon>
        <taxon>Filobasidiaceae</taxon>
        <taxon>Naganishia</taxon>
    </lineage>
</organism>
<dbReference type="Proteomes" id="UP001230649">
    <property type="component" value="Unassembled WGS sequence"/>
</dbReference>